<proteinExistence type="predicted"/>
<dbReference type="Pfam" id="PF13853">
    <property type="entry name" value="7tm_4"/>
    <property type="match status" value="1"/>
</dbReference>
<dbReference type="InterPro" id="IPR017452">
    <property type="entry name" value="GPCR_Rhodpsn_7TM"/>
</dbReference>
<dbReference type="SUPFAM" id="SSF81321">
    <property type="entry name" value="Family A G protein-coupled receptor-like"/>
    <property type="match status" value="1"/>
</dbReference>
<evidence type="ECO:0000256" key="10">
    <source>
        <dbReference type="ARBA" id="ARBA00023170"/>
    </source>
</evidence>
<keyword evidence="7" id="KW-0297">G-protein coupled receptor</keyword>
<sequence>MSTNSSPLVFTLETLALPDASIYPMFFLGTLTYVLITFFNVLLLTTIALNKKLHKPMFILLFNLPLSDMVCATAFFPHLIYSIMTQDRLINKPACIIQAFLIHFYGTGNMLVLTAMAYDRYVAVCCPLRYNTIMSPPNLVRIITTVWLITFLVIGALFFLLMRLKVCRRNVVDLFCNNPSLLKMVCEDTTVNNIYGLALMCVVQGGSLAVVMYSYVRILHVCFVTSQTDTRRKAIQTCGTHLIVFLIFQINSVTALISHRIVNANPYMRRLLGVSILVFPPFLDPIIYGLKSVELKQSLRMFLKRNIVGVKLLKKKRRHL</sequence>
<evidence type="ECO:0000256" key="12">
    <source>
        <dbReference type="ARBA" id="ARBA00023224"/>
    </source>
</evidence>
<dbReference type="InterPro" id="IPR000276">
    <property type="entry name" value="GPCR_Rhodpsn"/>
</dbReference>
<dbReference type="GO" id="GO:0004984">
    <property type="term" value="F:olfactory receptor activity"/>
    <property type="evidence" value="ECO:0007669"/>
    <property type="project" value="InterPro"/>
</dbReference>
<dbReference type="PANTHER" id="PTHR26451:SF854">
    <property type="entry name" value="ODORANT RECEPTOR-RELATED"/>
    <property type="match status" value="1"/>
</dbReference>
<feature type="transmembrane region" description="Helical" evidence="13">
    <location>
        <begin position="139"/>
        <end position="162"/>
    </location>
</feature>
<keyword evidence="2" id="KW-1003">Cell membrane</keyword>
<evidence type="ECO:0000256" key="3">
    <source>
        <dbReference type="ARBA" id="ARBA00022606"/>
    </source>
</evidence>
<evidence type="ECO:0000256" key="4">
    <source>
        <dbReference type="ARBA" id="ARBA00022692"/>
    </source>
</evidence>
<dbReference type="PROSITE" id="PS50262">
    <property type="entry name" value="G_PROTEIN_RECEP_F1_2"/>
    <property type="match status" value="1"/>
</dbReference>
<dbReference type="AlphaFoldDB" id="A0AAV6S7V0"/>
<keyword evidence="3" id="KW-0716">Sensory transduction</keyword>
<dbReference type="InterPro" id="IPR052921">
    <property type="entry name" value="GPCR1_Superfamily_Member"/>
</dbReference>
<evidence type="ECO:0000313" key="16">
    <source>
        <dbReference type="Proteomes" id="UP000693946"/>
    </source>
</evidence>
<evidence type="ECO:0000256" key="2">
    <source>
        <dbReference type="ARBA" id="ARBA00022475"/>
    </source>
</evidence>
<dbReference type="FunFam" id="1.20.1070.10:FF:000024">
    <property type="entry name" value="Olfactory receptor"/>
    <property type="match status" value="1"/>
</dbReference>
<feature type="domain" description="G-protein coupled receptors family 1 profile" evidence="14">
    <location>
        <begin position="39"/>
        <end position="288"/>
    </location>
</feature>
<keyword evidence="8 13" id="KW-0472">Membrane</keyword>
<evidence type="ECO:0000256" key="11">
    <source>
        <dbReference type="ARBA" id="ARBA00023180"/>
    </source>
</evidence>
<keyword evidence="5" id="KW-0552">Olfaction</keyword>
<feature type="transmembrane region" description="Helical" evidence="13">
    <location>
        <begin position="96"/>
        <end position="118"/>
    </location>
</feature>
<evidence type="ECO:0000313" key="15">
    <source>
        <dbReference type="EMBL" id="KAG7513274.1"/>
    </source>
</evidence>
<feature type="transmembrane region" description="Helical" evidence="13">
    <location>
        <begin position="20"/>
        <end position="45"/>
    </location>
</feature>
<feature type="transmembrane region" description="Helical" evidence="13">
    <location>
        <begin position="271"/>
        <end position="290"/>
    </location>
</feature>
<gene>
    <name evidence="15" type="ORF">JOB18_003533</name>
</gene>
<evidence type="ECO:0000259" key="14">
    <source>
        <dbReference type="PROSITE" id="PS50262"/>
    </source>
</evidence>
<evidence type="ECO:0000256" key="6">
    <source>
        <dbReference type="ARBA" id="ARBA00022989"/>
    </source>
</evidence>
<comment type="caution">
    <text evidence="15">The sequence shown here is derived from an EMBL/GenBank/DDBJ whole genome shotgun (WGS) entry which is preliminary data.</text>
</comment>
<dbReference type="InterPro" id="IPR000725">
    <property type="entry name" value="Olfact_rcpt"/>
</dbReference>
<keyword evidence="16" id="KW-1185">Reference proteome</keyword>
<evidence type="ECO:0000256" key="8">
    <source>
        <dbReference type="ARBA" id="ARBA00023136"/>
    </source>
</evidence>
<dbReference type="EMBL" id="JAGKHQ010000006">
    <property type="protein sequence ID" value="KAG7513274.1"/>
    <property type="molecule type" value="Genomic_DNA"/>
</dbReference>
<dbReference type="GO" id="GO:0004930">
    <property type="term" value="F:G protein-coupled receptor activity"/>
    <property type="evidence" value="ECO:0007669"/>
    <property type="project" value="UniProtKB-KW"/>
</dbReference>
<keyword evidence="4 13" id="KW-0812">Transmembrane</keyword>
<keyword evidence="12" id="KW-0807">Transducer</keyword>
<keyword evidence="9" id="KW-1015">Disulfide bond</keyword>
<reference evidence="15 16" key="1">
    <citation type="journal article" date="2021" name="Sci. Rep.">
        <title>Chromosome anchoring in Senegalese sole (Solea senegalensis) reveals sex-associated markers and genome rearrangements in flatfish.</title>
        <authorList>
            <person name="Guerrero-Cozar I."/>
            <person name="Gomez-Garrido J."/>
            <person name="Berbel C."/>
            <person name="Martinez-Blanch J.F."/>
            <person name="Alioto T."/>
            <person name="Claros M.G."/>
            <person name="Gagnaire P.A."/>
            <person name="Manchado M."/>
        </authorList>
    </citation>
    <scope>NUCLEOTIDE SEQUENCE [LARGE SCALE GENOMIC DNA]</scope>
    <source>
        <strain evidence="15">Sse05_10M</strain>
    </source>
</reference>
<keyword evidence="10 15" id="KW-0675">Receptor</keyword>
<evidence type="ECO:0000256" key="13">
    <source>
        <dbReference type="SAM" id="Phobius"/>
    </source>
</evidence>
<name>A0AAV6S7V0_SOLSE</name>
<accession>A0AAV6S7V0</accession>
<dbReference type="GO" id="GO:0005886">
    <property type="term" value="C:plasma membrane"/>
    <property type="evidence" value="ECO:0007669"/>
    <property type="project" value="UniProtKB-SubCell"/>
</dbReference>
<evidence type="ECO:0000256" key="5">
    <source>
        <dbReference type="ARBA" id="ARBA00022725"/>
    </source>
</evidence>
<feature type="transmembrane region" description="Helical" evidence="13">
    <location>
        <begin position="57"/>
        <end position="76"/>
    </location>
</feature>
<dbReference type="PROSITE" id="PS00237">
    <property type="entry name" value="G_PROTEIN_RECEP_F1_1"/>
    <property type="match status" value="1"/>
</dbReference>
<dbReference type="Proteomes" id="UP000693946">
    <property type="component" value="Linkage Group LG14"/>
</dbReference>
<organism evidence="15 16">
    <name type="scientific">Solea senegalensis</name>
    <name type="common">Senegalese sole</name>
    <dbReference type="NCBI Taxonomy" id="28829"/>
    <lineage>
        <taxon>Eukaryota</taxon>
        <taxon>Metazoa</taxon>
        <taxon>Chordata</taxon>
        <taxon>Craniata</taxon>
        <taxon>Vertebrata</taxon>
        <taxon>Euteleostomi</taxon>
        <taxon>Actinopterygii</taxon>
        <taxon>Neopterygii</taxon>
        <taxon>Teleostei</taxon>
        <taxon>Neoteleostei</taxon>
        <taxon>Acanthomorphata</taxon>
        <taxon>Carangaria</taxon>
        <taxon>Pleuronectiformes</taxon>
        <taxon>Pleuronectoidei</taxon>
        <taxon>Soleidae</taxon>
        <taxon>Solea</taxon>
    </lineage>
</organism>
<feature type="transmembrane region" description="Helical" evidence="13">
    <location>
        <begin position="237"/>
        <end position="259"/>
    </location>
</feature>
<keyword evidence="11" id="KW-0325">Glycoprotein</keyword>
<dbReference type="PANTHER" id="PTHR26451">
    <property type="entry name" value="G_PROTEIN_RECEP_F1_2 DOMAIN-CONTAINING PROTEIN"/>
    <property type="match status" value="1"/>
</dbReference>
<comment type="subcellular location">
    <subcellularLocation>
        <location evidence="1">Cell membrane</location>
        <topology evidence="1">Multi-pass membrane protein</topology>
    </subcellularLocation>
</comment>
<keyword evidence="6 13" id="KW-1133">Transmembrane helix</keyword>
<evidence type="ECO:0000256" key="1">
    <source>
        <dbReference type="ARBA" id="ARBA00004651"/>
    </source>
</evidence>
<feature type="transmembrane region" description="Helical" evidence="13">
    <location>
        <begin position="194"/>
        <end position="216"/>
    </location>
</feature>
<evidence type="ECO:0000256" key="9">
    <source>
        <dbReference type="ARBA" id="ARBA00023157"/>
    </source>
</evidence>
<dbReference type="GO" id="GO:0005549">
    <property type="term" value="F:odorant binding"/>
    <property type="evidence" value="ECO:0007669"/>
    <property type="project" value="TreeGrafter"/>
</dbReference>
<protein>
    <submittedName>
        <fullName evidence="15">Gustatory receptor PTE03</fullName>
    </submittedName>
</protein>
<evidence type="ECO:0000256" key="7">
    <source>
        <dbReference type="ARBA" id="ARBA00023040"/>
    </source>
</evidence>